<organism evidence="1 2">
    <name type="scientific">Populus trichocarpa</name>
    <name type="common">Western balsam poplar</name>
    <name type="synonym">Populus balsamifera subsp. trichocarpa</name>
    <dbReference type="NCBI Taxonomy" id="3694"/>
    <lineage>
        <taxon>Eukaryota</taxon>
        <taxon>Viridiplantae</taxon>
        <taxon>Streptophyta</taxon>
        <taxon>Embryophyta</taxon>
        <taxon>Tracheophyta</taxon>
        <taxon>Spermatophyta</taxon>
        <taxon>Magnoliopsida</taxon>
        <taxon>eudicotyledons</taxon>
        <taxon>Gunneridae</taxon>
        <taxon>Pentapetalae</taxon>
        <taxon>rosids</taxon>
        <taxon>fabids</taxon>
        <taxon>Malpighiales</taxon>
        <taxon>Salicaceae</taxon>
        <taxon>Saliceae</taxon>
        <taxon>Populus</taxon>
    </lineage>
</organism>
<keyword evidence="2" id="KW-1185">Reference proteome</keyword>
<evidence type="ECO:0000313" key="1">
    <source>
        <dbReference type="EMBL" id="KAI9377743.1"/>
    </source>
</evidence>
<dbReference type="Proteomes" id="UP000006729">
    <property type="component" value="Chromosome 19"/>
</dbReference>
<evidence type="ECO:0000313" key="2">
    <source>
        <dbReference type="Proteomes" id="UP000006729"/>
    </source>
</evidence>
<accession>A0ACC0RKE1</accession>
<proteinExistence type="predicted"/>
<gene>
    <name evidence="1" type="ORF">POPTR_019G108400v4</name>
</gene>
<protein>
    <submittedName>
        <fullName evidence="1">Uncharacterized protein</fullName>
    </submittedName>
</protein>
<dbReference type="EMBL" id="CM009308">
    <property type="protein sequence ID" value="KAI9377743.1"/>
    <property type="molecule type" value="Genomic_DNA"/>
</dbReference>
<comment type="caution">
    <text evidence="1">The sequence shown here is derived from an EMBL/GenBank/DDBJ whole genome shotgun (WGS) entry which is preliminary data.</text>
</comment>
<sequence>MAGANPTDQQEGGQWLINIKTHFADLTPLSTGWSICKVPRKLRDMNAGAYNPQIISIGPLHDGTDVNVLDMEKHKWHYALSLLERTRDAEKTLDECGETILRNHDALVRAYYPGSIKRVYSNTDFAKMLLFDGCFILELFLRFSSDDAKRQYDPIFTTSWMISTLQRDLALLENQIPFFVLTELYKHIVRHTATDQPRLVELALRFFRPELNTNEGIGAVISGGNFCHLLGLLHTSYLPSSLRVDQRGGAGPWKLLSCATELCAAGIKFQKDTTKHQLDLCFENGVFKIPPLQIHDSTDSLFRNLIAFEQSVQGCRQYMTSYALLMDRLVDTSSDVELLAKKRIIQNDLGGYEDVTDLFNNICKQVVVREFNFTQLCEQVDAYYNKSWHGYKASLKQDYFKNPWTIISFIAAIVLLSLTTLQTIYSVISYYHN</sequence>
<reference evidence="1 2" key="1">
    <citation type="journal article" date="2006" name="Science">
        <title>The genome of black cottonwood, Populus trichocarpa (Torr. &amp; Gray).</title>
        <authorList>
            <person name="Tuskan G.A."/>
            <person name="Difazio S."/>
            <person name="Jansson S."/>
            <person name="Bohlmann J."/>
            <person name="Grigoriev I."/>
            <person name="Hellsten U."/>
            <person name="Putnam N."/>
            <person name="Ralph S."/>
            <person name="Rombauts S."/>
            <person name="Salamov A."/>
            <person name="Schein J."/>
            <person name="Sterck L."/>
            <person name="Aerts A."/>
            <person name="Bhalerao R.R."/>
            <person name="Bhalerao R.P."/>
            <person name="Blaudez D."/>
            <person name="Boerjan W."/>
            <person name="Brun A."/>
            <person name="Brunner A."/>
            <person name="Busov V."/>
            <person name="Campbell M."/>
            <person name="Carlson J."/>
            <person name="Chalot M."/>
            <person name="Chapman J."/>
            <person name="Chen G.L."/>
            <person name="Cooper D."/>
            <person name="Coutinho P.M."/>
            <person name="Couturier J."/>
            <person name="Covert S."/>
            <person name="Cronk Q."/>
            <person name="Cunningham R."/>
            <person name="Davis J."/>
            <person name="Degroeve S."/>
            <person name="Dejardin A."/>
            <person name="Depamphilis C."/>
            <person name="Detter J."/>
            <person name="Dirks B."/>
            <person name="Dubchak I."/>
            <person name="Duplessis S."/>
            <person name="Ehlting J."/>
            <person name="Ellis B."/>
            <person name="Gendler K."/>
            <person name="Goodstein D."/>
            <person name="Gribskov M."/>
            <person name="Grimwood J."/>
            <person name="Groover A."/>
            <person name="Gunter L."/>
            <person name="Hamberger B."/>
            <person name="Heinze B."/>
            <person name="Helariutta Y."/>
            <person name="Henrissat B."/>
            <person name="Holligan D."/>
            <person name="Holt R."/>
            <person name="Huang W."/>
            <person name="Islam-Faridi N."/>
            <person name="Jones S."/>
            <person name="Jones-Rhoades M."/>
            <person name="Jorgensen R."/>
            <person name="Joshi C."/>
            <person name="Kangasjarvi J."/>
            <person name="Karlsson J."/>
            <person name="Kelleher C."/>
            <person name="Kirkpatrick R."/>
            <person name="Kirst M."/>
            <person name="Kohler A."/>
            <person name="Kalluri U."/>
            <person name="Larimer F."/>
            <person name="Leebens-Mack J."/>
            <person name="Leple J.C."/>
            <person name="Locascio P."/>
            <person name="Lou Y."/>
            <person name="Lucas S."/>
            <person name="Martin F."/>
            <person name="Montanini B."/>
            <person name="Napoli C."/>
            <person name="Nelson D.R."/>
            <person name="Nelson C."/>
            <person name="Nieminen K."/>
            <person name="Nilsson O."/>
            <person name="Pereda V."/>
            <person name="Peter G."/>
            <person name="Philippe R."/>
            <person name="Pilate G."/>
            <person name="Poliakov A."/>
            <person name="Razumovskaya J."/>
            <person name="Richardson P."/>
            <person name="Rinaldi C."/>
            <person name="Ritland K."/>
            <person name="Rouze P."/>
            <person name="Ryaboy D."/>
            <person name="Schmutz J."/>
            <person name="Schrader J."/>
            <person name="Segerman B."/>
            <person name="Shin H."/>
            <person name="Siddiqui A."/>
            <person name="Sterky F."/>
            <person name="Terry A."/>
            <person name="Tsai C.J."/>
            <person name="Uberbacher E."/>
            <person name="Unneberg P."/>
            <person name="Vahala J."/>
            <person name="Wall K."/>
            <person name="Wessler S."/>
            <person name="Yang G."/>
            <person name="Yin T."/>
            <person name="Douglas C."/>
            <person name="Marra M."/>
            <person name="Sandberg G."/>
            <person name="Van de Peer Y."/>
            <person name="Rokhsar D."/>
        </authorList>
    </citation>
    <scope>NUCLEOTIDE SEQUENCE [LARGE SCALE GENOMIC DNA]</scope>
    <source>
        <strain evidence="2">cv. Nisqually</strain>
    </source>
</reference>
<name>A0ACC0RKE1_POPTR</name>